<dbReference type="AlphaFoldDB" id="A0A9P9WL28"/>
<proteinExistence type="predicted"/>
<reference evidence="1" key="1">
    <citation type="submission" date="2021-03" db="EMBL/GenBank/DDBJ databases">
        <title>Revisited historic fungal species revealed as producer of novel bioactive compounds through whole genome sequencing and comparative genomics.</title>
        <authorList>
            <person name="Vignolle G.A."/>
            <person name="Hochenegger N."/>
            <person name="Mach R.L."/>
            <person name="Mach-Aigner A.R."/>
            <person name="Javad Rahimi M."/>
            <person name="Salim K.A."/>
            <person name="Chan C.M."/>
            <person name="Lim L.B.L."/>
            <person name="Cai F."/>
            <person name="Druzhinina I.S."/>
            <person name="U'Ren J.M."/>
            <person name="Derntl C."/>
        </authorList>
    </citation>
    <scope>NUCLEOTIDE SEQUENCE</scope>
    <source>
        <strain evidence="1">TUCIM 5799</strain>
    </source>
</reference>
<dbReference type="OrthoDB" id="1577640at2759"/>
<organism evidence="1 2">
    <name type="scientific">Neoarthrinium moseri</name>
    <dbReference type="NCBI Taxonomy" id="1658444"/>
    <lineage>
        <taxon>Eukaryota</taxon>
        <taxon>Fungi</taxon>
        <taxon>Dikarya</taxon>
        <taxon>Ascomycota</taxon>
        <taxon>Pezizomycotina</taxon>
        <taxon>Sordariomycetes</taxon>
        <taxon>Xylariomycetidae</taxon>
        <taxon>Amphisphaeriales</taxon>
        <taxon>Apiosporaceae</taxon>
        <taxon>Neoarthrinium</taxon>
    </lineage>
</organism>
<keyword evidence="2" id="KW-1185">Reference proteome</keyword>
<sequence>MGSLRYQIGCIFDEFDMFDGTRSSADHLQAVRFLTFEFLGLTHTCCNDKWDIYHQDEVEQDEESMIELFEGLVEEFMTQVRAVPAGASYVGFWRSCFFVRIDEVLEILNGSDICEKQRRGAEALGVVWKTGPEIKPACEDTVDKKDTWEYWSRKLEEIE</sequence>
<evidence type="ECO:0000313" key="1">
    <source>
        <dbReference type="EMBL" id="KAI1868954.1"/>
    </source>
</evidence>
<dbReference type="EMBL" id="JAFIMR010000016">
    <property type="protein sequence ID" value="KAI1868954.1"/>
    <property type="molecule type" value="Genomic_DNA"/>
</dbReference>
<dbReference type="Proteomes" id="UP000829685">
    <property type="component" value="Unassembled WGS sequence"/>
</dbReference>
<name>A0A9P9WL28_9PEZI</name>
<accession>A0A9P9WL28</accession>
<comment type="caution">
    <text evidence="1">The sequence shown here is derived from an EMBL/GenBank/DDBJ whole genome shotgun (WGS) entry which is preliminary data.</text>
</comment>
<evidence type="ECO:0000313" key="2">
    <source>
        <dbReference type="Proteomes" id="UP000829685"/>
    </source>
</evidence>
<gene>
    <name evidence="1" type="ORF">JX265_006933</name>
</gene>
<protein>
    <submittedName>
        <fullName evidence="1">Uncharacterized protein</fullName>
    </submittedName>
</protein>